<evidence type="ECO:0000313" key="9">
    <source>
        <dbReference type="Proteomes" id="UP000010473"/>
    </source>
</evidence>
<organism evidence="8 9">
    <name type="scientific">Stanieria cyanosphaera (strain ATCC 29371 / PCC 7437)</name>
    <dbReference type="NCBI Taxonomy" id="111780"/>
    <lineage>
        <taxon>Bacteria</taxon>
        <taxon>Bacillati</taxon>
        <taxon>Cyanobacteriota</taxon>
        <taxon>Cyanophyceae</taxon>
        <taxon>Pleurocapsales</taxon>
        <taxon>Dermocarpellaceae</taxon>
        <taxon>Stanieria</taxon>
    </lineage>
</organism>
<dbReference type="RefSeq" id="WP_015192296.1">
    <property type="nucleotide sequence ID" value="NC_019748.1"/>
</dbReference>
<dbReference type="Pfam" id="PF21508">
    <property type="entry name" value="MenC_N"/>
    <property type="match status" value="1"/>
</dbReference>
<dbReference type="SUPFAM" id="SSF51604">
    <property type="entry name" value="Enolase C-terminal domain-like"/>
    <property type="match status" value="1"/>
</dbReference>
<dbReference type="PANTHER" id="PTHR48073:SF2">
    <property type="entry name" value="O-SUCCINYLBENZOATE SYNTHASE"/>
    <property type="match status" value="1"/>
</dbReference>
<dbReference type="InterPro" id="IPR029065">
    <property type="entry name" value="Enolase_C-like"/>
</dbReference>
<evidence type="ECO:0000313" key="8">
    <source>
        <dbReference type="EMBL" id="AFZ34623.1"/>
    </source>
</evidence>
<dbReference type="Proteomes" id="UP000010473">
    <property type="component" value="Chromosome"/>
</dbReference>
<feature type="binding site" evidence="4">
    <location>
        <position position="184"/>
    </location>
    <ligand>
        <name>Mg(2+)</name>
        <dbReference type="ChEBI" id="CHEBI:18420"/>
    </ligand>
</feature>
<dbReference type="UniPathway" id="UPA01057">
    <property type="reaction ID" value="UER00165"/>
</dbReference>
<evidence type="ECO:0000256" key="5">
    <source>
        <dbReference type="NCBIfam" id="TIGR01927"/>
    </source>
</evidence>
<comment type="pathway">
    <text evidence="4">Cofactor biosynthesis; phylloquinone biosynthesis.</text>
</comment>
<evidence type="ECO:0000256" key="3">
    <source>
        <dbReference type="ARBA" id="ARBA00023239"/>
    </source>
</evidence>
<dbReference type="EMBL" id="CP003653">
    <property type="protein sequence ID" value="AFZ34623.1"/>
    <property type="molecule type" value="Genomic_DNA"/>
</dbReference>
<feature type="active site" description="Proton acceptor" evidence="4">
    <location>
        <position position="260"/>
    </location>
</feature>
<dbReference type="CDD" id="cd03320">
    <property type="entry name" value="OSBS"/>
    <property type="match status" value="1"/>
</dbReference>
<dbReference type="PANTHER" id="PTHR48073">
    <property type="entry name" value="O-SUCCINYLBENZOATE SYNTHASE-RELATED"/>
    <property type="match status" value="1"/>
</dbReference>
<feature type="domain" description="OSBS enolase-like N-terminal" evidence="7">
    <location>
        <begin position="28"/>
        <end position="97"/>
    </location>
</feature>
<dbReference type="GO" id="GO:0043748">
    <property type="term" value="F:O-succinylbenzoate synthase activity"/>
    <property type="evidence" value="ECO:0007669"/>
    <property type="project" value="UniProtKB-EC"/>
</dbReference>
<dbReference type="eggNOG" id="COG4948">
    <property type="taxonomic scope" value="Bacteria"/>
</dbReference>
<dbReference type="KEGG" id="scs:Sta7437_1043"/>
<evidence type="ECO:0000256" key="1">
    <source>
        <dbReference type="ARBA" id="ARBA00022723"/>
    </source>
</evidence>
<protein>
    <recommendedName>
        <fullName evidence="4 5">o-succinylbenzoate synthase</fullName>
        <shortName evidence="4">OSB synthase</shortName>
        <shortName evidence="4">OSBS</shortName>
        <ecNumber evidence="4 5">4.2.1.113</ecNumber>
    </recommendedName>
    <alternativeName>
        <fullName evidence="4">4-(2'-carboxyphenyl)-4-oxybutyric acid synthase</fullName>
    </alternativeName>
    <alternativeName>
        <fullName evidence="4">o-succinylbenzoic acid synthase</fullName>
    </alternativeName>
</protein>
<reference evidence="9" key="1">
    <citation type="journal article" date="2013" name="Proc. Natl. Acad. Sci. U.S.A.">
        <title>Improving the coverage of the cyanobacterial phylum using diversity-driven genome sequencing.</title>
        <authorList>
            <person name="Shih P.M."/>
            <person name="Wu D."/>
            <person name="Latifi A."/>
            <person name="Axen S.D."/>
            <person name="Fewer D.P."/>
            <person name="Talla E."/>
            <person name="Calteau A."/>
            <person name="Cai F."/>
            <person name="Tandeau de Marsac N."/>
            <person name="Rippka R."/>
            <person name="Herdman M."/>
            <person name="Sivonen K."/>
            <person name="Coursin T."/>
            <person name="Laurent T."/>
            <person name="Goodwin L."/>
            <person name="Nolan M."/>
            <person name="Davenport K.W."/>
            <person name="Han C.S."/>
            <person name="Rubin E.M."/>
            <person name="Eisen J.A."/>
            <person name="Woyke T."/>
            <person name="Gugger M."/>
            <person name="Kerfeld C.A."/>
        </authorList>
    </citation>
    <scope>NUCLEOTIDE SEQUENCE [LARGE SCALE GENOMIC DNA]</scope>
    <source>
        <strain evidence="9">ATCC 29371 / PCC 7437</strain>
    </source>
</reference>
<comment type="catalytic activity">
    <reaction evidence="4">
        <text>(1R,6R)-6-hydroxy-2-succinyl-cyclohexa-2,4-diene-1-carboxylate = 2-succinylbenzoate + H2O</text>
        <dbReference type="Rhea" id="RHEA:10196"/>
        <dbReference type="ChEBI" id="CHEBI:15377"/>
        <dbReference type="ChEBI" id="CHEBI:18325"/>
        <dbReference type="ChEBI" id="CHEBI:58689"/>
        <dbReference type="EC" id="4.2.1.113"/>
    </reaction>
</comment>
<dbReference type="GO" id="GO:0009234">
    <property type="term" value="P:menaquinone biosynthetic process"/>
    <property type="evidence" value="ECO:0007669"/>
    <property type="project" value="UniProtKB-UniRule"/>
</dbReference>
<dbReference type="STRING" id="111780.Sta7437_1043"/>
<dbReference type="SFLD" id="SFLDS00001">
    <property type="entry name" value="Enolase"/>
    <property type="match status" value="1"/>
</dbReference>
<evidence type="ECO:0000256" key="2">
    <source>
        <dbReference type="ARBA" id="ARBA00022842"/>
    </source>
</evidence>
<feature type="binding site" evidence="4">
    <location>
        <position position="211"/>
    </location>
    <ligand>
        <name>Mg(2+)</name>
        <dbReference type="ChEBI" id="CHEBI:18420"/>
    </ligand>
</feature>
<comment type="function">
    <text evidence="4">Converts 2-succinyl-6-hydroxy-2,4-cyclohexadiene-1-carboxylate (SHCHC) to 2-succinylbenzoate (OSB).</text>
</comment>
<dbReference type="InterPro" id="IPR010196">
    <property type="entry name" value="OSB_synthase_MenC1"/>
</dbReference>
<proteinExistence type="inferred from homology"/>
<gene>
    <name evidence="4" type="primary">menC</name>
    <name evidence="8" type="ordered locus">Sta7437_1043</name>
</gene>
<dbReference type="SFLD" id="SFLDF00009">
    <property type="entry name" value="o-succinylbenzoate_synthase"/>
    <property type="match status" value="1"/>
</dbReference>
<keyword evidence="2 4" id="KW-0460">Magnesium</keyword>
<dbReference type="GO" id="GO:0042372">
    <property type="term" value="P:phylloquinone biosynthetic process"/>
    <property type="evidence" value="ECO:0007669"/>
    <property type="project" value="UniProtKB-UniRule"/>
</dbReference>
<dbReference type="SFLD" id="SFLDG00180">
    <property type="entry name" value="muconate_cycloisomerase"/>
    <property type="match status" value="1"/>
</dbReference>
<comment type="cofactor">
    <cofactor evidence="4">
        <name>a divalent metal cation</name>
        <dbReference type="ChEBI" id="CHEBI:60240"/>
    </cofactor>
</comment>
<dbReference type="UniPathway" id="UPA00995"/>
<dbReference type="HOGENOM" id="CLU_030273_0_2_3"/>
<keyword evidence="1 4" id="KW-0479">Metal-binding</keyword>
<dbReference type="InterPro" id="IPR036849">
    <property type="entry name" value="Enolase-like_C_sf"/>
</dbReference>
<dbReference type="Gene3D" id="3.20.20.120">
    <property type="entry name" value="Enolase-like C-terminal domain"/>
    <property type="match status" value="1"/>
</dbReference>
<comment type="pathway">
    <text evidence="4">Quinol/quinone metabolism; 1,4-dihydroxy-2-naphthoate biosynthesis; 1,4-dihydroxy-2-naphthoate from chorismate: step 4/7.</text>
</comment>
<evidence type="ECO:0000256" key="4">
    <source>
        <dbReference type="HAMAP-Rule" id="MF_00470"/>
    </source>
</evidence>
<dbReference type="InterPro" id="IPR029017">
    <property type="entry name" value="Enolase-like_N"/>
</dbReference>
<dbReference type="PATRIC" id="fig|111780.3.peg.1086"/>
<dbReference type="InterPro" id="IPR041338">
    <property type="entry name" value="OSBS_N"/>
</dbReference>
<dbReference type="GO" id="GO:0000287">
    <property type="term" value="F:magnesium ion binding"/>
    <property type="evidence" value="ECO:0007669"/>
    <property type="project" value="UniProtKB-UniRule"/>
</dbReference>
<sequence>MSDRYKFQFRLYRRSFLKPLQTSHGVWQVREGIIISLVDSKGKISWGEIAPVPWFGSETLEQALEFCQQLGSIITATTINSIPDHLSACQFGFESALEVFKSQAITPITDQLNRKKSLNYCYLLPAGKSALNLSEKIWRQIDSPSLKSPLTFKWKIGVQSFLKEIEIFQQLLQSLPATTKFRLDANGGLTLEETKNWLAISDRSKQVEFIEQPLAPEHFSEMLTLSNQYQTPLALDESVAQLDQLQWCYQQGWRGIFVIKPAICGFPSHLRQFCHSYSIDAVFSSVFETEIGRQAVLKLAQELNYSDRAVGFGIDNWLS</sequence>
<name>K9XQ34_STAC7</name>
<keyword evidence="9" id="KW-1185">Reference proteome</keyword>
<dbReference type="OrthoDB" id="9802699at2"/>
<accession>K9XQ34</accession>
<keyword evidence="3 4" id="KW-0456">Lyase</keyword>
<comment type="similarity">
    <text evidence="4">Belongs to the mandelate racemase/muconate lactonizing enzyme family. MenC type 1 subfamily.</text>
</comment>
<dbReference type="HAMAP" id="MF_00470">
    <property type="entry name" value="MenC_1"/>
    <property type="match status" value="1"/>
</dbReference>
<evidence type="ECO:0000259" key="6">
    <source>
        <dbReference type="Pfam" id="PF13378"/>
    </source>
</evidence>
<dbReference type="SUPFAM" id="SSF54826">
    <property type="entry name" value="Enolase N-terminal domain-like"/>
    <property type="match status" value="1"/>
</dbReference>
<feature type="binding site" evidence="4">
    <location>
        <position position="236"/>
    </location>
    <ligand>
        <name>Mg(2+)</name>
        <dbReference type="ChEBI" id="CHEBI:18420"/>
    </ligand>
</feature>
<dbReference type="NCBIfam" id="NF002739">
    <property type="entry name" value="PRK02714.1"/>
    <property type="match status" value="1"/>
</dbReference>
<feature type="active site" description="Proton donor" evidence="4">
    <location>
        <position position="155"/>
    </location>
</feature>
<dbReference type="Pfam" id="PF13378">
    <property type="entry name" value="MR_MLE_C"/>
    <property type="match status" value="1"/>
</dbReference>
<dbReference type="EC" id="4.2.1.113" evidence="4 5"/>
<feature type="domain" description="Enolase C-terminal" evidence="6">
    <location>
        <begin position="151"/>
        <end position="300"/>
    </location>
</feature>
<evidence type="ECO:0000259" key="7">
    <source>
        <dbReference type="Pfam" id="PF21508"/>
    </source>
</evidence>
<dbReference type="AlphaFoldDB" id="K9XQ34"/>
<dbReference type="Gene3D" id="3.30.390.10">
    <property type="entry name" value="Enolase-like, N-terminal domain"/>
    <property type="match status" value="1"/>
</dbReference>
<dbReference type="NCBIfam" id="TIGR01927">
    <property type="entry name" value="menC_gam_Gplu"/>
    <property type="match status" value="1"/>
</dbReference>